<feature type="transmembrane region" description="Helical" evidence="6">
    <location>
        <begin position="151"/>
        <end position="175"/>
    </location>
</feature>
<dbReference type="Gene3D" id="1.20.1070.10">
    <property type="entry name" value="Rhodopsin 7-helix transmembrane proteins"/>
    <property type="match status" value="1"/>
</dbReference>
<accession>A0A913Z578</accession>
<dbReference type="SUPFAM" id="SSF81321">
    <property type="entry name" value="Family A G protein-coupled receptor-like"/>
    <property type="match status" value="1"/>
</dbReference>
<feature type="transmembrane region" description="Helical" evidence="6">
    <location>
        <begin position="71"/>
        <end position="93"/>
    </location>
</feature>
<comment type="subcellular location">
    <subcellularLocation>
        <location evidence="1">Cell membrane</location>
        <topology evidence="1">Multi-pass membrane protein</topology>
    </subcellularLocation>
</comment>
<dbReference type="OMA" id="VIMASWA"/>
<protein>
    <recommendedName>
        <fullName evidence="7">G-protein coupled receptors family 1 profile domain-containing protein</fullName>
    </recommendedName>
</protein>
<keyword evidence="4 6" id="KW-1133">Transmembrane helix</keyword>
<feature type="transmembrane region" description="Helical" evidence="6">
    <location>
        <begin position="105"/>
        <end position="126"/>
    </location>
</feature>
<feature type="transmembrane region" description="Helical" evidence="6">
    <location>
        <begin position="36"/>
        <end position="59"/>
    </location>
</feature>
<dbReference type="GO" id="GO:0005886">
    <property type="term" value="C:plasma membrane"/>
    <property type="evidence" value="ECO:0007669"/>
    <property type="project" value="UniProtKB-SubCell"/>
</dbReference>
<dbReference type="Proteomes" id="UP000887568">
    <property type="component" value="Unplaced"/>
</dbReference>
<dbReference type="InterPro" id="IPR017452">
    <property type="entry name" value="GPCR_Rhodpsn_7TM"/>
</dbReference>
<evidence type="ECO:0000256" key="6">
    <source>
        <dbReference type="SAM" id="Phobius"/>
    </source>
</evidence>
<evidence type="ECO:0000256" key="5">
    <source>
        <dbReference type="ARBA" id="ARBA00023136"/>
    </source>
</evidence>
<dbReference type="AlphaFoldDB" id="A0A913Z578"/>
<evidence type="ECO:0000256" key="1">
    <source>
        <dbReference type="ARBA" id="ARBA00004651"/>
    </source>
</evidence>
<dbReference type="InterPro" id="IPR000276">
    <property type="entry name" value="GPCR_Rhodpsn"/>
</dbReference>
<keyword evidence="3 6" id="KW-0812">Transmembrane</keyword>
<evidence type="ECO:0000313" key="9">
    <source>
        <dbReference type="Proteomes" id="UP000887568"/>
    </source>
</evidence>
<evidence type="ECO:0000256" key="2">
    <source>
        <dbReference type="ARBA" id="ARBA00022475"/>
    </source>
</evidence>
<keyword evidence="2" id="KW-1003">Cell membrane</keyword>
<feature type="domain" description="G-protein coupled receptors family 1 profile" evidence="7">
    <location>
        <begin position="51"/>
        <end position="275"/>
    </location>
</feature>
<feature type="transmembrane region" description="Helical" evidence="6">
    <location>
        <begin position="187"/>
        <end position="208"/>
    </location>
</feature>
<proteinExistence type="predicted"/>
<dbReference type="PROSITE" id="PS50262">
    <property type="entry name" value="G_PROTEIN_RECEP_F1_2"/>
    <property type="match status" value="1"/>
</dbReference>
<evidence type="ECO:0000256" key="4">
    <source>
        <dbReference type="ARBA" id="ARBA00022989"/>
    </source>
</evidence>
<sequence length="275" mass="29749">MGELKTTLSQIEEMGNSTDIGSDLQYFNLVLPSGNVVLVVGIVSTTLTVTINPLCLTVIYRTANIPKPSKIFMASLTISDIGLGIMGFVTNMVLVNTTIGPTSRAAPFVFLTLIFILQSLLSLLLLTVDRYISAAWCLQYPSLMTTHRSKILVACSWVSSTLVSAVTAVLVFIGGKVMEPMAFVTSFNLAGLVLIVIMYVHILVIANRHTRRVAQYKQPAGCNDAPQRINIRSFTTVMIIVAVIMASWAPYLVVVLLSLFIVDHGLGLAIALAVT</sequence>
<dbReference type="EnsemblMetazoa" id="XM_038189982.1">
    <property type="protein sequence ID" value="XP_038045910.1"/>
    <property type="gene ID" value="LOC119720341"/>
</dbReference>
<dbReference type="PANTHER" id="PTHR22750">
    <property type="entry name" value="G-PROTEIN COUPLED RECEPTOR"/>
    <property type="match status" value="1"/>
</dbReference>
<dbReference type="GeneID" id="119720341"/>
<evidence type="ECO:0000259" key="7">
    <source>
        <dbReference type="PROSITE" id="PS50262"/>
    </source>
</evidence>
<name>A0A913Z578_PATMI</name>
<dbReference type="PRINTS" id="PR00237">
    <property type="entry name" value="GPCRRHODOPSN"/>
</dbReference>
<evidence type="ECO:0000313" key="8">
    <source>
        <dbReference type="EnsemblMetazoa" id="XP_038045910.1"/>
    </source>
</evidence>
<keyword evidence="9" id="KW-1185">Reference proteome</keyword>
<keyword evidence="5 6" id="KW-0472">Membrane</keyword>
<dbReference type="GO" id="GO:0004930">
    <property type="term" value="F:G protein-coupled receptor activity"/>
    <property type="evidence" value="ECO:0007669"/>
    <property type="project" value="InterPro"/>
</dbReference>
<dbReference type="OrthoDB" id="9894375at2759"/>
<organism evidence="8 9">
    <name type="scientific">Patiria miniata</name>
    <name type="common">Bat star</name>
    <name type="synonym">Asterina miniata</name>
    <dbReference type="NCBI Taxonomy" id="46514"/>
    <lineage>
        <taxon>Eukaryota</taxon>
        <taxon>Metazoa</taxon>
        <taxon>Echinodermata</taxon>
        <taxon>Eleutherozoa</taxon>
        <taxon>Asterozoa</taxon>
        <taxon>Asteroidea</taxon>
        <taxon>Valvatacea</taxon>
        <taxon>Valvatida</taxon>
        <taxon>Asterinidae</taxon>
        <taxon>Patiria</taxon>
    </lineage>
</organism>
<evidence type="ECO:0000256" key="3">
    <source>
        <dbReference type="ARBA" id="ARBA00022692"/>
    </source>
</evidence>
<reference evidence="8" key="1">
    <citation type="submission" date="2022-11" db="UniProtKB">
        <authorList>
            <consortium name="EnsemblMetazoa"/>
        </authorList>
    </citation>
    <scope>IDENTIFICATION</scope>
</reference>
<dbReference type="Pfam" id="PF00001">
    <property type="entry name" value="7tm_1"/>
    <property type="match status" value="1"/>
</dbReference>
<dbReference type="RefSeq" id="XP_038045910.1">
    <property type="nucleotide sequence ID" value="XM_038189982.1"/>
</dbReference>